<evidence type="ECO:0000256" key="2">
    <source>
        <dbReference type="SAM" id="Phobius"/>
    </source>
</evidence>
<reference evidence="5" key="1">
    <citation type="journal article" date="2019" name="Int. J. Syst. Evol. Microbiol.">
        <title>The Global Catalogue of Microorganisms (GCM) 10K type strain sequencing project: providing services to taxonomists for standard genome sequencing and annotation.</title>
        <authorList>
            <consortium name="The Broad Institute Genomics Platform"/>
            <consortium name="The Broad Institute Genome Sequencing Center for Infectious Disease"/>
            <person name="Wu L."/>
            <person name="Ma J."/>
        </authorList>
    </citation>
    <scope>NUCLEOTIDE SEQUENCE [LARGE SCALE GENOMIC DNA]</scope>
    <source>
        <strain evidence="5">NBRC 110140</strain>
    </source>
</reference>
<dbReference type="InterPro" id="IPR001107">
    <property type="entry name" value="Band_7"/>
</dbReference>
<keyword evidence="5" id="KW-1185">Reference proteome</keyword>
<feature type="domain" description="Band 7" evidence="3">
    <location>
        <begin position="112"/>
        <end position="310"/>
    </location>
</feature>
<proteinExistence type="predicted"/>
<feature type="transmembrane region" description="Helical" evidence="2">
    <location>
        <begin position="30"/>
        <end position="52"/>
    </location>
</feature>
<dbReference type="EMBL" id="BSNN01000004">
    <property type="protein sequence ID" value="GLQ35722.1"/>
    <property type="molecule type" value="Genomic_DNA"/>
</dbReference>
<comment type="caution">
    <text evidence="4">The sequence shown here is derived from an EMBL/GenBank/DDBJ whole genome shotgun (WGS) entry which is preliminary data.</text>
</comment>
<evidence type="ECO:0000256" key="1">
    <source>
        <dbReference type="SAM" id="Coils"/>
    </source>
</evidence>
<gene>
    <name evidence="4" type="ORF">GCM10007939_20050</name>
</gene>
<name>A0ABQ5VWP6_9RHOB</name>
<keyword evidence="2" id="KW-0812">Transmembrane</keyword>
<evidence type="ECO:0000313" key="4">
    <source>
        <dbReference type="EMBL" id="GLQ35722.1"/>
    </source>
</evidence>
<organism evidence="4 5">
    <name type="scientific">Amylibacter marinus</name>
    <dbReference type="NCBI Taxonomy" id="1475483"/>
    <lineage>
        <taxon>Bacteria</taxon>
        <taxon>Pseudomonadati</taxon>
        <taxon>Pseudomonadota</taxon>
        <taxon>Alphaproteobacteria</taxon>
        <taxon>Rhodobacterales</taxon>
        <taxon>Paracoccaceae</taxon>
        <taxon>Amylibacter</taxon>
    </lineage>
</organism>
<evidence type="ECO:0000259" key="3">
    <source>
        <dbReference type="Pfam" id="PF01145"/>
    </source>
</evidence>
<accession>A0ABQ5VWP6</accession>
<evidence type="ECO:0000313" key="5">
    <source>
        <dbReference type="Proteomes" id="UP001156694"/>
    </source>
</evidence>
<dbReference type="RefSeq" id="WP_284378528.1">
    <property type="nucleotide sequence ID" value="NZ_BSNN01000004.1"/>
</dbReference>
<keyword evidence="2" id="KW-1133">Transmembrane helix</keyword>
<feature type="coiled-coil region" evidence="1">
    <location>
        <begin position="306"/>
        <end position="375"/>
    </location>
</feature>
<keyword evidence="2" id="KW-0472">Membrane</keyword>
<protein>
    <recommendedName>
        <fullName evidence="3">Band 7 domain-containing protein</fullName>
    </recommendedName>
</protein>
<sequence length="470" mass="52542">MYGMTIAVVAALAIWGATSFVPEKLKDYMKIGYIVAAGFFLFSAFNGIFFYAEPGYKYHVRTITGQEKMVSDTGYNSYLFGRVNAWKNAMSVQASREGLGRVVAESEGSSTSANLAPQSLVFLDQVDALVTATTRYELPADQDAFLRMVRLYRTPENLLRTELIPAFQETLGATAALLSAEDYFQGGKTEFNNEFQRQMENGIYIVRRVEERVRLDEGPASGSANATLGTDQKEYGDQFKTVFIVKKILDDTGQPQRKSQSFTKFGIQVSSARVTAVDPNEEFKKRMRLRQQAAADRAIAREQRIQEEEQRLLAIAKGEREVAERQAQAKVTQIERTTDAETEKQLTLTAANKLKEQAEIDRERAQILLEKAEIDAKAVKVAAEAEAYAKSAVLEADNALAQKLETEQKIQEYWAKAYAERKVPQYVFGSGGSGANATPTGNDQEALLLQELLTLEYAKRLDYDRNIPKQ</sequence>
<dbReference type="Proteomes" id="UP001156694">
    <property type="component" value="Unassembled WGS sequence"/>
</dbReference>
<keyword evidence="1" id="KW-0175">Coiled coil</keyword>
<dbReference type="Pfam" id="PF01145">
    <property type="entry name" value="Band_7"/>
    <property type="match status" value="1"/>
</dbReference>